<gene>
    <name evidence="1" type="ORF">LCGC14_2434450</name>
</gene>
<proteinExistence type="predicted"/>
<comment type="caution">
    <text evidence="1">The sequence shown here is derived from an EMBL/GenBank/DDBJ whole genome shotgun (WGS) entry which is preliminary data.</text>
</comment>
<name>A0A0F9C891_9ZZZZ</name>
<protein>
    <submittedName>
        <fullName evidence="1">Uncharacterized protein</fullName>
    </submittedName>
</protein>
<reference evidence="1" key="1">
    <citation type="journal article" date="2015" name="Nature">
        <title>Complex archaea that bridge the gap between prokaryotes and eukaryotes.</title>
        <authorList>
            <person name="Spang A."/>
            <person name="Saw J.H."/>
            <person name="Jorgensen S.L."/>
            <person name="Zaremba-Niedzwiedzka K."/>
            <person name="Martijn J."/>
            <person name="Lind A.E."/>
            <person name="van Eijk R."/>
            <person name="Schleper C."/>
            <person name="Guy L."/>
            <person name="Ettema T.J."/>
        </authorList>
    </citation>
    <scope>NUCLEOTIDE SEQUENCE</scope>
</reference>
<dbReference type="AlphaFoldDB" id="A0A0F9C891"/>
<evidence type="ECO:0000313" key="1">
    <source>
        <dbReference type="EMBL" id="KKL22532.1"/>
    </source>
</evidence>
<accession>A0A0F9C891</accession>
<organism evidence="1">
    <name type="scientific">marine sediment metagenome</name>
    <dbReference type="NCBI Taxonomy" id="412755"/>
    <lineage>
        <taxon>unclassified sequences</taxon>
        <taxon>metagenomes</taxon>
        <taxon>ecological metagenomes</taxon>
    </lineage>
</organism>
<feature type="non-terminal residue" evidence="1">
    <location>
        <position position="56"/>
    </location>
</feature>
<sequence length="56" mass="6024">MRIPSASAELWEFRLEEAASLIWSLSRVSCEVTSDDGAGVILELTITLAQSADAGR</sequence>
<dbReference type="EMBL" id="LAZR01037313">
    <property type="protein sequence ID" value="KKL22532.1"/>
    <property type="molecule type" value="Genomic_DNA"/>
</dbReference>